<dbReference type="RefSeq" id="WP_136727117.1">
    <property type="nucleotide sequence ID" value="NZ_SUMC01000035.1"/>
</dbReference>
<evidence type="ECO:0000256" key="2">
    <source>
        <dbReference type="ARBA" id="ARBA00022827"/>
    </source>
</evidence>
<keyword evidence="3" id="KW-0560">Oxidoreductase</keyword>
<dbReference type="InterPro" id="IPR036188">
    <property type="entry name" value="FAD/NAD-bd_sf"/>
</dbReference>
<reference evidence="6 7" key="1">
    <citation type="submission" date="2019-04" db="EMBL/GenBank/DDBJ databases">
        <title>Streptomyces oryziradicis sp. nov., a novel actinomycete isolated from rhizosphere soil of rice (Oryza sativa L.).</title>
        <authorList>
            <person name="Li C."/>
        </authorList>
    </citation>
    <scope>NUCLEOTIDE SEQUENCE [LARGE SCALE GENOMIC DNA]</scope>
    <source>
        <strain evidence="6 7">NEAU-C40</strain>
    </source>
</reference>
<evidence type="ECO:0000259" key="5">
    <source>
        <dbReference type="Pfam" id="PF01494"/>
    </source>
</evidence>
<keyword evidence="2" id="KW-0274">FAD</keyword>
<organism evidence="6 7">
    <name type="scientific">Actinacidiphila oryziradicis</name>
    <dbReference type="NCBI Taxonomy" id="2571141"/>
    <lineage>
        <taxon>Bacteria</taxon>
        <taxon>Bacillati</taxon>
        <taxon>Actinomycetota</taxon>
        <taxon>Actinomycetes</taxon>
        <taxon>Kitasatosporales</taxon>
        <taxon>Streptomycetaceae</taxon>
        <taxon>Actinacidiphila</taxon>
    </lineage>
</organism>
<protein>
    <recommendedName>
        <fullName evidence="5">FAD-binding domain-containing protein</fullName>
    </recommendedName>
</protein>
<evidence type="ECO:0000313" key="6">
    <source>
        <dbReference type="EMBL" id="TKA06655.1"/>
    </source>
</evidence>
<dbReference type="PANTHER" id="PTHR47178:SF5">
    <property type="entry name" value="FAD-BINDING DOMAIN-CONTAINING PROTEIN"/>
    <property type="match status" value="1"/>
</dbReference>
<evidence type="ECO:0000256" key="3">
    <source>
        <dbReference type="ARBA" id="ARBA00023002"/>
    </source>
</evidence>
<accession>A0A4U0T1M7</accession>
<keyword evidence="4" id="KW-0503">Monooxygenase</keyword>
<dbReference type="Gene3D" id="3.50.50.60">
    <property type="entry name" value="FAD/NAD(P)-binding domain"/>
    <property type="match status" value="1"/>
</dbReference>
<dbReference type="PANTHER" id="PTHR47178">
    <property type="entry name" value="MONOOXYGENASE, FAD-BINDING"/>
    <property type="match status" value="1"/>
</dbReference>
<keyword evidence="1" id="KW-0285">Flavoprotein</keyword>
<feature type="domain" description="FAD-binding" evidence="5">
    <location>
        <begin position="2"/>
        <end position="34"/>
    </location>
</feature>
<dbReference type="GO" id="GO:0004497">
    <property type="term" value="F:monooxygenase activity"/>
    <property type="evidence" value="ECO:0007669"/>
    <property type="project" value="UniProtKB-KW"/>
</dbReference>
<comment type="caution">
    <text evidence="6">The sequence shown here is derived from an EMBL/GenBank/DDBJ whole genome shotgun (WGS) entry which is preliminary data.</text>
</comment>
<dbReference type="SUPFAM" id="SSF51905">
    <property type="entry name" value="FAD/NAD(P)-binding domain"/>
    <property type="match status" value="1"/>
</dbReference>
<gene>
    <name evidence="6" type="ORF">FCI23_30160</name>
</gene>
<dbReference type="InterPro" id="IPR002938">
    <property type="entry name" value="FAD-bd"/>
</dbReference>
<dbReference type="Proteomes" id="UP000305778">
    <property type="component" value="Unassembled WGS sequence"/>
</dbReference>
<sequence>MHVLIIGGGTRGMCLAHGLKKAGVSVAVYERYGSRRDGLYGYRLGIDPTGSRALNECLPPELFDTFVATCARDPRHFNVLTQSMRTTATFALPRARDAVNSERSVSAPVRPRVRPPLPPVFRGVFVCGIIMTRLQ</sequence>
<evidence type="ECO:0000313" key="7">
    <source>
        <dbReference type="Proteomes" id="UP000305778"/>
    </source>
</evidence>
<proteinExistence type="predicted"/>
<dbReference type="AlphaFoldDB" id="A0A4U0T1M7"/>
<dbReference type="OrthoDB" id="3322136at2"/>
<dbReference type="EMBL" id="SUMC01000035">
    <property type="protein sequence ID" value="TKA06655.1"/>
    <property type="molecule type" value="Genomic_DNA"/>
</dbReference>
<keyword evidence="7" id="KW-1185">Reference proteome</keyword>
<dbReference type="GO" id="GO:0071949">
    <property type="term" value="F:FAD binding"/>
    <property type="evidence" value="ECO:0007669"/>
    <property type="project" value="InterPro"/>
</dbReference>
<evidence type="ECO:0000256" key="4">
    <source>
        <dbReference type="ARBA" id="ARBA00023033"/>
    </source>
</evidence>
<evidence type="ECO:0000256" key="1">
    <source>
        <dbReference type="ARBA" id="ARBA00022630"/>
    </source>
</evidence>
<dbReference type="Pfam" id="PF01494">
    <property type="entry name" value="FAD_binding_3"/>
    <property type="match status" value="1"/>
</dbReference>
<name>A0A4U0T1M7_9ACTN</name>